<protein>
    <submittedName>
        <fullName evidence="1">Uncharacterized protein</fullName>
    </submittedName>
</protein>
<sequence length="77" mass="8876">MGERTGSRGLQWVWSYVAGSVTKSNMYSQMLSLCSHLCWSNFDRQDVLNSALSYVMTNYLRSCYKLGLKISLFLCLY</sequence>
<dbReference type="EMBL" id="JAQOWY010000502">
    <property type="protein sequence ID" value="KAK1841150.1"/>
    <property type="molecule type" value="Genomic_DNA"/>
</dbReference>
<organism evidence="1 2">
    <name type="scientific">Colletotrichum chrysophilum</name>
    <dbReference type="NCBI Taxonomy" id="1836956"/>
    <lineage>
        <taxon>Eukaryota</taxon>
        <taxon>Fungi</taxon>
        <taxon>Dikarya</taxon>
        <taxon>Ascomycota</taxon>
        <taxon>Pezizomycotina</taxon>
        <taxon>Sordariomycetes</taxon>
        <taxon>Hypocreomycetidae</taxon>
        <taxon>Glomerellales</taxon>
        <taxon>Glomerellaceae</taxon>
        <taxon>Colletotrichum</taxon>
        <taxon>Colletotrichum gloeosporioides species complex</taxon>
    </lineage>
</organism>
<keyword evidence="2" id="KW-1185">Reference proteome</keyword>
<comment type="caution">
    <text evidence="1">The sequence shown here is derived from an EMBL/GenBank/DDBJ whole genome shotgun (WGS) entry which is preliminary data.</text>
</comment>
<name>A0AAD9A684_9PEZI</name>
<evidence type="ECO:0000313" key="1">
    <source>
        <dbReference type="EMBL" id="KAK1841150.1"/>
    </source>
</evidence>
<gene>
    <name evidence="1" type="ORF">CCHR01_16225</name>
</gene>
<dbReference type="AlphaFoldDB" id="A0AAD9A684"/>
<reference evidence="1" key="1">
    <citation type="submission" date="2023-01" db="EMBL/GenBank/DDBJ databases">
        <title>Colletotrichum chrysophilum M932 genome sequence.</title>
        <authorList>
            <person name="Baroncelli R."/>
        </authorList>
    </citation>
    <scope>NUCLEOTIDE SEQUENCE</scope>
    <source>
        <strain evidence="1">M932</strain>
    </source>
</reference>
<proteinExistence type="predicted"/>
<dbReference type="Proteomes" id="UP001243330">
    <property type="component" value="Unassembled WGS sequence"/>
</dbReference>
<accession>A0AAD9A684</accession>
<evidence type="ECO:0000313" key="2">
    <source>
        <dbReference type="Proteomes" id="UP001243330"/>
    </source>
</evidence>